<proteinExistence type="predicted"/>
<name>A0A1T4VW02_9FIRM</name>
<accession>A0A1T4VW02</accession>
<evidence type="ECO:0000313" key="3">
    <source>
        <dbReference type="EMBL" id="SKA69089.1"/>
    </source>
</evidence>
<dbReference type="Proteomes" id="UP000190814">
    <property type="component" value="Unassembled WGS sequence"/>
</dbReference>
<protein>
    <recommendedName>
        <fullName evidence="2">DUF58 domain-containing protein</fullName>
    </recommendedName>
</protein>
<evidence type="ECO:0000256" key="1">
    <source>
        <dbReference type="SAM" id="Phobius"/>
    </source>
</evidence>
<evidence type="ECO:0000313" key="4">
    <source>
        <dbReference type="Proteomes" id="UP000190814"/>
    </source>
</evidence>
<keyword evidence="1" id="KW-0812">Transmembrane</keyword>
<dbReference type="EMBL" id="FUXZ01000010">
    <property type="protein sequence ID" value="SKA69089.1"/>
    <property type="molecule type" value="Genomic_DNA"/>
</dbReference>
<dbReference type="PANTHER" id="PTHR34351:SF1">
    <property type="entry name" value="SLR1927 PROTEIN"/>
    <property type="match status" value="1"/>
</dbReference>
<feature type="transmembrane region" description="Helical" evidence="1">
    <location>
        <begin position="30"/>
        <end position="48"/>
    </location>
</feature>
<gene>
    <name evidence="3" type="ORF">SAMN02745111_01770</name>
</gene>
<organism evidence="3 4">
    <name type="scientific">Eubacterium uniforme</name>
    <dbReference type="NCBI Taxonomy" id="39495"/>
    <lineage>
        <taxon>Bacteria</taxon>
        <taxon>Bacillati</taxon>
        <taxon>Bacillota</taxon>
        <taxon>Clostridia</taxon>
        <taxon>Eubacteriales</taxon>
        <taxon>Eubacteriaceae</taxon>
        <taxon>Eubacterium</taxon>
    </lineage>
</organism>
<keyword evidence="4" id="KW-1185">Reference proteome</keyword>
<dbReference type="AlphaFoldDB" id="A0A1T4VW02"/>
<dbReference type="PANTHER" id="PTHR34351">
    <property type="entry name" value="SLR1927 PROTEIN-RELATED"/>
    <property type="match status" value="1"/>
</dbReference>
<dbReference type="STRING" id="39495.SAMN02745111_01770"/>
<feature type="domain" description="DUF58" evidence="2">
    <location>
        <begin position="197"/>
        <end position="245"/>
    </location>
</feature>
<dbReference type="InterPro" id="IPR002881">
    <property type="entry name" value="DUF58"/>
</dbReference>
<evidence type="ECO:0000259" key="2">
    <source>
        <dbReference type="Pfam" id="PF01882"/>
    </source>
</evidence>
<keyword evidence="1" id="KW-0472">Membrane</keyword>
<feature type="transmembrane region" description="Helical" evidence="1">
    <location>
        <begin position="6"/>
        <end position="23"/>
    </location>
</feature>
<sequence>MWKNRLLYLLGIILLFSVYIMFIERYMFNCIIALLVGIVIDYMVFRHYREKIRITISTRSHVDIRSKVTPVEFRIDNVSNIPIRVLRFKFEYGNGFYSDVIKNKLVTSVPGYDTIVHTFELHTSHYGCINLCVKEMTVYSFLGLFKITFYPEMISNIMILPKIDKDYNFAIPEANEDDDIYQFDDNEKGNDRSEVFDIREYREGDNIRDIHWKLSSKRDFMVVKEFSKPLDNEKLIYVDFGGLADGKNRNSEELLNLVDKLLEELMNVSYCLIQNNIKFTICWSDKNDIVAYKPKDEYELKEAVKNLLNTKFIDETVSVYEYIRRHHKVKFDRIYYITVSDMNDVKNSIEKITRGSTIEIIGKEKGVMRNV</sequence>
<keyword evidence="1" id="KW-1133">Transmembrane helix</keyword>
<reference evidence="3 4" key="1">
    <citation type="submission" date="2017-02" db="EMBL/GenBank/DDBJ databases">
        <authorList>
            <person name="Peterson S.W."/>
        </authorList>
    </citation>
    <scope>NUCLEOTIDE SEQUENCE [LARGE SCALE GENOMIC DNA]</scope>
    <source>
        <strain evidence="3 4">ATCC 35992</strain>
    </source>
</reference>
<dbReference type="Pfam" id="PF01882">
    <property type="entry name" value="DUF58"/>
    <property type="match status" value="1"/>
</dbReference>